<dbReference type="Gene3D" id="3.30.420.10">
    <property type="entry name" value="Ribonuclease H-like superfamily/Ribonuclease H"/>
    <property type="match status" value="1"/>
</dbReference>
<organism evidence="4 5">
    <name type="scientific">Natronospira bacteriovora</name>
    <dbReference type="NCBI Taxonomy" id="3069753"/>
    <lineage>
        <taxon>Bacteria</taxon>
        <taxon>Pseudomonadati</taxon>
        <taxon>Pseudomonadota</taxon>
        <taxon>Gammaproteobacteria</taxon>
        <taxon>Natronospirales</taxon>
        <taxon>Natronospiraceae</taxon>
        <taxon>Natronospira</taxon>
    </lineage>
</organism>
<dbReference type="Pfam" id="PF13333">
    <property type="entry name" value="rve_2"/>
    <property type="match status" value="1"/>
</dbReference>
<dbReference type="InterPro" id="IPR036397">
    <property type="entry name" value="RNaseH_sf"/>
</dbReference>
<dbReference type="InterPro" id="IPR001584">
    <property type="entry name" value="Integrase_cat-core"/>
</dbReference>
<dbReference type="Pfam" id="PF01527">
    <property type="entry name" value="HTH_Tnp_1"/>
    <property type="match status" value="1"/>
</dbReference>
<dbReference type="Pfam" id="PF00665">
    <property type="entry name" value="rve"/>
    <property type="match status" value="1"/>
</dbReference>
<evidence type="ECO:0000256" key="1">
    <source>
        <dbReference type="ARBA" id="ARBA00009964"/>
    </source>
</evidence>
<reference evidence="4 5" key="1">
    <citation type="submission" date="2023-08" db="EMBL/GenBank/DDBJ databases">
        <title>Whole-genome sequencing of halo(alkali)philic microorganisms from hypersaline lakes.</title>
        <authorList>
            <person name="Sorokin D.Y."/>
            <person name="Abbas B."/>
            <person name="Merkel A.Y."/>
        </authorList>
    </citation>
    <scope>NUCLEOTIDE SEQUENCE [LARGE SCALE GENOMIC DNA]</scope>
    <source>
        <strain evidence="4 5">AB-CW4</strain>
    </source>
</reference>
<dbReference type="PROSITE" id="PS50994">
    <property type="entry name" value="INTEGRASE"/>
    <property type="match status" value="1"/>
</dbReference>
<feature type="coiled-coil region" evidence="2">
    <location>
        <begin position="76"/>
        <end position="103"/>
    </location>
</feature>
<comment type="similarity">
    <text evidence="1">Belongs to the transposase 8 family.</text>
</comment>
<evidence type="ECO:0000313" key="5">
    <source>
        <dbReference type="Proteomes" id="UP001239019"/>
    </source>
</evidence>
<dbReference type="Gene3D" id="1.10.10.60">
    <property type="entry name" value="Homeodomain-like"/>
    <property type="match status" value="1"/>
</dbReference>
<dbReference type="PANTHER" id="PTHR46889">
    <property type="entry name" value="TRANSPOSASE INSF FOR INSERTION SEQUENCE IS3B-RELATED"/>
    <property type="match status" value="1"/>
</dbReference>
<dbReference type="Proteomes" id="UP001239019">
    <property type="component" value="Unassembled WGS sequence"/>
</dbReference>
<evidence type="ECO:0000313" key="4">
    <source>
        <dbReference type="EMBL" id="MDQ2070911.1"/>
    </source>
</evidence>
<dbReference type="NCBIfam" id="NF033516">
    <property type="entry name" value="transpos_IS3"/>
    <property type="match status" value="1"/>
</dbReference>
<dbReference type="InterPro" id="IPR050900">
    <property type="entry name" value="Transposase_IS3/IS150/IS904"/>
</dbReference>
<evidence type="ECO:0000256" key="2">
    <source>
        <dbReference type="SAM" id="Coils"/>
    </source>
</evidence>
<dbReference type="EMBL" id="JAVDDT010000015">
    <property type="protein sequence ID" value="MDQ2070911.1"/>
    <property type="molecule type" value="Genomic_DNA"/>
</dbReference>
<comment type="caution">
    <text evidence="4">The sequence shown here is derived from an EMBL/GenBank/DDBJ whole genome shotgun (WGS) entry which is preliminary data.</text>
</comment>
<sequence length="396" mass="46430">MGRYQNPKKTWRYSDEFKIKAVEMSLHEGIQVQHVAEGLGIHPFMLSRWRKEYREGKFRQDRRRRIGVGKGKDSPSTRELSRLKKLEKENARLKKENDILKKATVSGGTASERFGFIQVHGRELGVRYLCNWLGVSRSGYYAWLKRPESQRVREDRRLVRRIRRIHQDSRGCYGSPRVHKTLLRQGVSIGKGRVERLMREASIVGKAATIYRRTPWVDKFYARYRNLRLKEPAPRGPDEQWVADLTYIRVGRDWRYLAVVMDVYSRRVIGWSLGERKTAELTLRALKQALRVRSPKPGLIFHTDRGVEYGAHLIQNELERRGIRPSMNRPGMCTDNAHMESFFHSLKAERIHGQTFKSERELRLALAGYITQFYNQTRLHSGIDYMSPAEYEKQAA</sequence>
<dbReference type="InterPro" id="IPR009057">
    <property type="entry name" value="Homeodomain-like_sf"/>
</dbReference>
<gene>
    <name evidence="4" type="ORF">RBH19_13625</name>
</gene>
<name>A0ABU0WA76_9GAMM</name>
<dbReference type="Pfam" id="PF13276">
    <property type="entry name" value="HTH_21"/>
    <property type="match status" value="1"/>
</dbReference>
<dbReference type="InterPro" id="IPR012337">
    <property type="entry name" value="RNaseH-like_sf"/>
</dbReference>
<keyword evidence="5" id="KW-1185">Reference proteome</keyword>
<protein>
    <submittedName>
        <fullName evidence="4">IS3 family transposase</fullName>
    </submittedName>
</protein>
<dbReference type="PANTHER" id="PTHR46889:SF4">
    <property type="entry name" value="TRANSPOSASE INSO FOR INSERTION SEQUENCE ELEMENT IS911B-RELATED"/>
    <property type="match status" value="1"/>
</dbReference>
<dbReference type="SUPFAM" id="SSF53098">
    <property type="entry name" value="Ribonuclease H-like"/>
    <property type="match status" value="1"/>
</dbReference>
<evidence type="ECO:0000259" key="3">
    <source>
        <dbReference type="PROSITE" id="PS50994"/>
    </source>
</evidence>
<keyword evidence="2" id="KW-0175">Coiled coil</keyword>
<dbReference type="InterPro" id="IPR048020">
    <property type="entry name" value="Transpos_IS3"/>
</dbReference>
<proteinExistence type="inferred from homology"/>
<dbReference type="SUPFAM" id="SSF46689">
    <property type="entry name" value="Homeodomain-like"/>
    <property type="match status" value="1"/>
</dbReference>
<feature type="domain" description="Integrase catalytic" evidence="3">
    <location>
        <begin position="230"/>
        <end position="396"/>
    </location>
</feature>
<dbReference type="RefSeq" id="WP_306729409.1">
    <property type="nucleotide sequence ID" value="NZ_JAVDDT010000015.1"/>
</dbReference>
<dbReference type="InterPro" id="IPR002514">
    <property type="entry name" value="Transposase_8"/>
</dbReference>
<dbReference type="InterPro" id="IPR025948">
    <property type="entry name" value="HTH-like_dom"/>
</dbReference>
<accession>A0ABU0WA76</accession>